<dbReference type="SUPFAM" id="SSF53474">
    <property type="entry name" value="alpha/beta-Hydrolases"/>
    <property type="match status" value="1"/>
</dbReference>
<keyword evidence="2" id="KW-1133">Transmembrane helix</keyword>
<dbReference type="GO" id="GO:0016020">
    <property type="term" value="C:membrane"/>
    <property type="evidence" value="ECO:0007669"/>
    <property type="project" value="TreeGrafter"/>
</dbReference>
<dbReference type="GO" id="GO:0016787">
    <property type="term" value="F:hydrolase activity"/>
    <property type="evidence" value="ECO:0007669"/>
    <property type="project" value="UniProtKB-KW"/>
</dbReference>
<dbReference type="PANTHER" id="PTHR43798:SF31">
    <property type="entry name" value="AB HYDROLASE SUPERFAMILY PROTEIN YCLE"/>
    <property type="match status" value="1"/>
</dbReference>
<keyword evidence="5" id="KW-1185">Reference proteome</keyword>
<accession>A0AAE2ZL78</accession>
<dbReference type="Pfam" id="PF12146">
    <property type="entry name" value="Hydrolase_4"/>
    <property type="match status" value="1"/>
</dbReference>
<dbReference type="EMBL" id="JAICBX010000001">
    <property type="protein sequence ID" value="MBW8636702.1"/>
    <property type="molecule type" value="Genomic_DNA"/>
</dbReference>
<protein>
    <submittedName>
        <fullName evidence="4">Lysophospholipase</fullName>
    </submittedName>
</protein>
<keyword evidence="2" id="KW-0472">Membrane</keyword>
<dbReference type="AlphaFoldDB" id="A0AAE2ZL78"/>
<sequence length="331" mass="36439">MKRRKRSRLRVIIYSAVIVIAALAIVYLAGPRIQPDTAIRFDPAAIGDDIDAYIAERESRFDDIRENNQKQLVWAYPNSKAKTPISIVYIHGFSASPAEIRPVPDLVAERLDANLFYTRLAGHGRTPEAMGEATYNKWTNDTAEAVEIGRRIGEHVIIMATSTGGTLATWLAARQNPLPDVAGLVMISPNYRMQAAGSDLLAGPWAQQILDLTVGEWRSFEPENEGQGENWTTRYPSSVLLPMSELVRDTRKSDIEAITVPALFLISENDQVVSPEETRNMAGRWGGDAKIMVIENVDSASQHVLAGDIVSPGTTQEAANIITMWIEGLGL</sequence>
<dbReference type="PANTHER" id="PTHR43798">
    <property type="entry name" value="MONOACYLGLYCEROL LIPASE"/>
    <property type="match status" value="1"/>
</dbReference>
<name>A0AAE2ZL78_9HYPH</name>
<dbReference type="Proteomes" id="UP001196509">
    <property type="component" value="Unassembled WGS sequence"/>
</dbReference>
<dbReference type="InterPro" id="IPR022742">
    <property type="entry name" value="Hydrolase_4"/>
</dbReference>
<organism evidence="4 5">
    <name type="scientific">Flavimaribacter sediminis</name>
    <dbReference type="NCBI Taxonomy" id="2865987"/>
    <lineage>
        <taxon>Bacteria</taxon>
        <taxon>Pseudomonadati</taxon>
        <taxon>Pseudomonadota</taxon>
        <taxon>Alphaproteobacteria</taxon>
        <taxon>Hyphomicrobiales</taxon>
        <taxon>Rhizobiaceae</taxon>
        <taxon>Flavimaribacter</taxon>
    </lineage>
</organism>
<evidence type="ECO:0000256" key="1">
    <source>
        <dbReference type="ARBA" id="ARBA00022801"/>
    </source>
</evidence>
<evidence type="ECO:0000259" key="3">
    <source>
        <dbReference type="Pfam" id="PF12146"/>
    </source>
</evidence>
<feature type="transmembrane region" description="Helical" evidence="2">
    <location>
        <begin position="12"/>
        <end position="30"/>
    </location>
</feature>
<dbReference type="InterPro" id="IPR029058">
    <property type="entry name" value="AB_hydrolase_fold"/>
</dbReference>
<feature type="domain" description="Serine aminopeptidase S33" evidence="3">
    <location>
        <begin position="120"/>
        <end position="294"/>
    </location>
</feature>
<evidence type="ECO:0000313" key="4">
    <source>
        <dbReference type="EMBL" id="MBW8636702.1"/>
    </source>
</evidence>
<reference evidence="4" key="1">
    <citation type="submission" date="2021-08" db="EMBL/GenBank/DDBJ databases">
        <title>Hoeflea bacterium WL0058 sp. nov., isolated from the sediment.</title>
        <authorList>
            <person name="Wang L."/>
            <person name="Zhang D."/>
        </authorList>
    </citation>
    <scope>NUCLEOTIDE SEQUENCE</scope>
    <source>
        <strain evidence="4">WL0058</strain>
    </source>
</reference>
<keyword evidence="1" id="KW-0378">Hydrolase</keyword>
<evidence type="ECO:0000256" key="2">
    <source>
        <dbReference type="SAM" id="Phobius"/>
    </source>
</evidence>
<dbReference type="InterPro" id="IPR050266">
    <property type="entry name" value="AB_hydrolase_sf"/>
</dbReference>
<dbReference type="RefSeq" id="WP_220227362.1">
    <property type="nucleotide sequence ID" value="NZ_JAICBX010000001.1"/>
</dbReference>
<keyword evidence="2" id="KW-0812">Transmembrane</keyword>
<evidence type="ECO:0000313" key="5">
    <source>
        <dbReference type="Proteomes" id="UP001196509"/>
    </source>
</evidence>
<comment type="caution">
    <text evidence="4">The sequence shown here is derived from an EMBL/GenBank/DDBJ whole genome shotgun (WGS) entry which is preliminary data.</text>
</comment>
<proteinExistence type="predicted"/>
<gene>
    <name evidence="4" type="ORF">K1W69_05825</name>
</gene>
<dbReference type="Gene3D" id="3.40.50.1820">
    <property type="entry name" value="alpha/beta hydrolase"/>
    <property type="match status" value="1"/>
</dbReference>